<dbReference type="PANTHER" id="PTHR48090:SF7">
    <property type="entry name" value="RFBJ PROTEIN"/>
    <property type="match status" value="1"/>
</dbReference>
<dbReference type="AlphaFoldDB" id="A0A455T5L0"/>
<dbReference type="InterPro" id="IPR029044">
    <property type="entry name" value="Nucleotide-diphossugar_trans"/>
</dbReference>
<feature type="region of interest" description="Disordered" evidence="1">
    <location>
        <begin position="239"/>
        <end position="258"/>
    </location>
</feature>
<dbReference type="InterPro" id="IPR050256">
    <property type="entry name" value="Glycosyltransferase_2"/>
</dbReference>
<dbReference type="SUPFAM" id="SSF53448">
    <property type="entry name" value="Nucleotide-diphospho-sugar transferases"/>
    <property type="match status" value="1"/>
</dbReference>
<dbReference type="CDD" id="cd04179">
    <property type="entry name" value="DPM_DPG-synthase_like"/>
    <property type="match status" value="1"/>
</dbReference>
<dbReference type="InterPro" id="IPR001173">
    <property type="entry name" value="Glyco_trans_2-like"/>
</dbReference>
<dbReference type="GO" id="GO:0016740">
    <property type="term" value="F:transferase activity"/>
    <property type="evidence" value="ECO:0007669"/>
    <property type="project" value="UniProtKB-KW"/>
</dbReference>
<gene>
    <name evidence="3" type="ORF">KTA_28880</name>
</gene>
<sequence>MRVSVVVPVYNEEATVARLLEALARVPLELEVVIVDDASTDRTWDILQTLRQRPPFDRYCYVRHSHNQGKGMALRTGLGYITGDLVLIQDADLEYDPQDIPLLVERWLRAGQPLAAVYGCRDLSRQQWLIRWGNRFLTMLTNLLYGCRLSDMETCYKLMPRAVVQALPLEGRRFEIEPEITIYLVQAGLTILEVPIRYNPRRAKKLSPWRDGWPALMMLLRRRLARPFRLPATLTCQQPVAGADRPDDQMRGLPEVIQ</sequence>
<dbReference type="Pfam" id="PF00535">
    <property type="entry name" value="Glycos_transf_2"/>
    <property type="match status" value="1"/>
</dbReference>
<name>A0A455T5L0_9CHLR</name>
<proteinExistence type="predicted"/>
<dbReference type="Gene3D" id="3.90.550.10">
    <property type="entry name" value="Spore Coat Polysaccharide Biosynthesis Protein SpsA, Chain A"/>
    <property type="match status" value="1"/>
</dbReference>
<accession>A0A455T5L0</accession>
<evidence type="ECO:0000256" key="1">
    <source>
        <dbReference type="SAM" id="MobiDB-lite"/>
    </source>
</evidence>
<keyword evidence="3" id="KW-0808">Transferase</keyword>
<evidence type="ECO:0000259" key="2">
    <source>
        <dbReference type="Pfam" id="PF00535"/>
    </source>
</evidence>
<evidence type="ECO:0000313" key="3">
    <source>
        <dbReference type="EMBL" id="BBH94689.1"/>
    </source>
</evidence>
<protein>
    <submittedName>
        <fullName evidence="3">Glycosyl transferase</fullName>
    </submittedName>
</protein>
<dbReference type="EMBL" id="AP019377">
    <property type="protein sequence ID" value="BBH94689.1"/>
    <property type="molecule type" value="Genomic_DNA"/>
</dbReference>
<organism evidence="3">
    <name type="scientific">Thermogemmatispora argillosa</name>
    <dbReference type="NCBI Taxonomy" id="2045280"/>
    <lineage>
        <taxon>Bacteria</taxon>
        <taxon>Bacillati</taxon>
        <taxon>Chloroflexota</taxon>
        <taxon>Ktedonobacteria</taxon>
        <taxon>Thermogemmatisporales</taxon>
        <taxon>Thermogemmatisporaceae</taxon>
        <taxon>Thermogemmatispora</taxon>
    </lineage>
</organism>
<feature type="domain" description="Glycosyltransferase 2-like" evidence="2">
    <location>
        <begin position="4"/>
        <end position="165"/>
    </location>
</feature>
<dbReference type="PANTHER" id="PTHR48090">
    <property type="entry name" value="UNDECAPRENYL-PHOSPHATE 4-DEOXY-4-FORMAMIDO-L-ARABINOSE TRANSFERASE-RELATED"/>
    <property type="match status" value="1"/>
</dbReference>
<reference evidence="3" key="1">
    <citation type="submission" date="2018-12" db="EMBL/GenBank/DDBJ databases">
        <title>Novel natural products biosynthetic potential of the class Ktedonobacteria.</title>
        <authorList>
            <person name="Zheng Y."/>
            <person name="Saitou A."/>
            <person name="Wang C.M."/>
            <person name="Toyoda A."/>
            <person name="Minakuchi Y."/>
            <person name="Sekiguchi Y."/>
            <person name="Ueda K."/>
            <person name="Takano H."/>
            <person name="Sakai Y."/>
            <person name="Yokota A."/>
            <person name="Yabe S."/>
        </authorList>
    </citation>
    <scope>NUCLEOTIDE SEQUENCE</scope>
    <source>
        <strain evidence="3">A3-2</strain>
    </source>
</reference>